<dbReference type="InterPro" id="IPR058724">
    <property type="entry name" value="YhzF"/>
</dbReference>
<sequence length="58" mass="6546">MFFFILSLALLMASFFYLAILQRPGMFPSKKIIKQRMLILGAASIAFLLIGLLIQLVI</sequence>
<keyword evidence="3" id="KW-1185">Reference proteome</keyword>
<evidence type="ECO:0000256" key="1">
    <source>
        <dbReference type="SAM" id="Phobius"/>
    </source>
</evidence>
<accession>A0ABR6CKN1</accession>
<dbReference type="Proteomes" id="UP000626697">
    <property type="component" value="Unassembled WGS sequence"/>
</dbReference>
<organism evidence="2 3">
    <name type="scientific">Peribacillus huizhouensis</name>
    <dbReference type="NCBI Taxonomy" id="1501239"/>
    <lineage>
        <taxon>Bacteria</taxon>
        <taxon>Bacillati</taxon>
        <taxon>Bacillota</taxon>
        <taxon>Bacilli</taxon>
        <taxon>Bacillales</taxon>
        <taxon>Bacillaceae</taxon>
        <taxon>Peribacillus</taxon>
    </lineage>
</organism>
<keyword evidence="1" id="KW-0812">Transmembrane</keyword>
<name>A0ABR6CKN1_9BACI</name>
<feature type="transmembrane region" description="Helical" evidence="1">
    <location>
        <begin position="37"/>
        <end position="57"/>
    </location>
</feature>
<keyword evidence="1" id="KW-0472">Membrane</keyword>
<dbReference type="RefSeq" id="WP_154664021.1">
    <property type="nucleotide sequence ID" value="NZ_JACJHX010000001.1"/>
</dbReference>
<evidence type="ECO:0000313" key="3">
    <source>
        <dbReference type="Proteomes" id="UP000626697"/>
    </source>
</evidence>
<gene>
    <name evidence="2" type="ORF">HNP81_000548</name>
</gene>
<reference evidence="2 3" key="1">
    <citation type="submission" date="2020-08" db="EMBL/GenBank/DDBJ databases">
        <title>Genomic Encyclopedia of Type Strains, Phase IV (KMG-IV): sequencing the most valuable type-strain genomes for metagenomic binning, comparative biology and taxonomic classification.</title>
        <authorList>
            <person name="Goeker M."/>
        </authorList>
    </citation>
    <scope>NUCLEOTIDE SEQUENCE [LARGE SCALE GENOMIC DNA]</scope>
    <source>
        <strain evidence="2 3">DSM 105481</strain>
    </source>
</reference>
<protein>
    <submittedName>
        <fullName evidence="2">VIT1/CCC1 family predicted Fe2+/Mn2+ transporter</fullName>
    </submittedName>
</protein>
<dbReference type="EMBL" id="JACJHX010000001">
    <property type="protein sequence ID" value="MBA9025266.1"/>
    <property type="molecule type" value="Genomic_DNA"/>
</dbReference>
<proteinExistence type="predicted"/>
<dbReference type="Pfam" id="PF26302">
    <property type="entry name" value="YhzF"/>
    <property type="match status" value="1"/>
</dbReference>
<keyword evidence="1" id="KW-1133">Transmembrane helix</keyword>
<comment type="caution">
    <text evidence="2">The sequence shown here is derived from an EMBL/GenBank/DDBJ whole genome shotgun (WGS) entry which is preliminary data.</text>
</comment>
<evidence type="ECO:0000313" key="2">
    <source>
        <dbReference type="EMBL" id="MBA9025266.1"/>
    </source>
</evidence>